<dbReference type="RefSeq" id="WP_143922857.1">
    <property type="nucleotide sequence ID" value="NZ_VLTK01000006.1"/>
</dbReference>
<dbReference type="OrthoDB" id="5145718at2"/>
<name>A0A556CDM8_BREAU</name>
<dbReference type="Proteomes" id="UP000316406">
    <property type="component" value="Unassembled WGS sequence"/>
</dbReference>
<organism evidence="1 2">
    <name type="scientific">Brevibacterium aurantiacum</name>
    <dbReference type="NCBI Taxonomy" id="273384"/>
    <lineage>
        <taxon>Bacteria</taxon>
        <taxon>Bacillati</taxon>
        <taxon>Actinomycetota</taxon>
        <taxon>Actinomycetes</taxon>
        <taxon>Micrococcales</taxon>
        <taxon>Brevibacteriaceae</taxon>
        <taxon>Brevibacterium</taxon>
    </lineage>
</organism>
<keyword evidence="2" id="KW-1185">Reference proteome</keyword>
<dbReference type="EMBL" id="VLTK01000006">
    <property type="protein sequence ID" value="TSI15567.1"/>
    <property type="molecule type" value="Genomic_DNA"/>
</dbReference>
<protein>
    <submittedName>
        <fullName evidence="1">Uncharacterized protein</fullName>
    </submittedName>
</protein>
<evidence type="ECO:0000313" key="2">
    <source>
        <dbReference type="Proteomes" id="UP000316406"/>
    </source>
</evidence>
<gene>
    <name evidence="1" type="ORF">FO013_12520</name>
</gene>
<proteinExistence type="predicted"/>
<dbReference type="AlphaFoldDB" id="A0A556CDM8"/>
<accession>A0A556CDM8</accession>
<reference evidence="1 2" key="1">
    <citation type="submission" date="2019-07" db="EMBL/GenBank/DDBJ databases">
        <title>Draft genome sequence of Brevibacterium aurantiacum XU54 isolated from Xinjiang China.</title>
        <authorList>
            <person name="Xu X."/>
        </authorList>
    </citation>
    <scope>NUCLEOTIDE SEQUENCE [LARGE SCALE GENOMIC DNA]</scope>
    <source>
        <strain evidence="1 2">XU54</strain>
    </source>
</reference>
<sequence>MMKSRSSRVLLFIALILSAAAGFLGVYAPVTGDQSIVGITDAAWTTEESGAIAVAAGTVEAPEAKCEGRNSAPNLLHLAVPSDGLEVTEYLVTVTADEAVGAWQAGTTDEGYPLVSDAEAVRVPASTEAVAWGIAGQWNHTWSGDITVKSVGPGGWTSAPVRYTWSIGFDWLGIGYGQCSAAA</sequence>
<comment type="caution">
    <text evidence="1">The sequence shown here is derived from an EMBL/GenBank/DDBJ whole genome shotgun (WGS) entry which is preliminary data.</text>
</comment>
<evidence type="ECO:0000313" key="1">
    <source>
        <dbReference type="EMBL" id="TSI15567.1"/>
    </source>
</evidence>